<evidence type="ECO:0000259" key="6">
    <source>
        <dbReference type="Pfam" id="PF08281"/>
    </source>
</evidence>
<gene>
    <name evidence="7" type="ORF">HY768_09190</name>
</gene>
<dbReference type="Pfam" id="PF04542">
    <property type="entry name" value="Sigma70_r2"/>
    <property type="match status" value="1"/>
</dbReference>
<protein>
    <submittedName>
        <fullName evidence="7">Sigma-70 family RNA polymerase sigma factor</fullName>
    </submittedName>
</protein>
<accession>A0A933IDI5</accession>
<dbReference type="InterPro" id="IPR007627">
    <property type="entry name" value="RNA_pol_sigma70_r2"/>
</dbReference>
<dbReference type="GO" id="GO:0003677">
    <property type="term" value="F:DNA binding"/>
    <property type="evidence" value="ECO:0007669"/>
    <property type="project" value="InterPro"/>
</dbReference>
<sequence>MEQQTDQALIEQTMAGDNLAFNLLVTRYQKAVYSAAIRILRDHDLADEAAQETFVKAYFALKQYNGSYKFYTWLLRICLNLCYDQLKKQKRQAPLDEALEYQGPDPAEIFADDDACQRIRKEIDKLPLDQRLVVQLGVDKDLSYSEIGQALKIPIGTVMSRLSRARQVLGKSLKEIL</sequence>
<dbReference type="AlphaFoldDB" id="A0A933IDI5"/>
<dbReference type="InterPro" id="IPR013249">
    <property type="entry name" value="RNA_pol_sigma70_r4_t2"/>
</dbReference>
<evidence type="ECO:0000259" key="5">
    <source>
        <dbReference type="Pfam" id="PF04542"/>
    </source>
</evidence>
<dbReference type="InterPro" id="IPR013325">
    <property type="entry name" value="RNA_pol_sigma_r2"/>
</dbReference>
<dbReference type="CDD" id="cd06171">
    <property type="entry name" value="Sigma70_r4"/>
    <property type="match status" value="1"/>
</dbReference>
<comment type="similarity">
    <text evidence="1">Belongs to the sigma-70 factor family. ECF subfamily.</text>
</comment>
<dbReference type="SUPFAM" id="SSF88946">
    <property type="entry name" value="Sigma2 domain of RNA polymerase sigma factors"/>
    <property type="match status" value="1"/>
</dbReference>
<keyword evidence="2" id="KW-0805">Transcription regulation</keyword>
<organism evidence="7 8">
    <name type="scientific">candidate division TA06 bacterium</name>
    <dbReference type="NCBI Taxonomy" id="2250710"/>
    <lineage>
        <taxon>Bacteria</taxon>
        <taxon>Bacteria division TA06</taxon>
    </lineage>
</organism>
<evidence type="ECO:0000313" key="7">
    <source>
        <dbReference type="EMBL" id="MBI4727374.1"/>
    </source>
</evidence>
<dbReference type="PANTHER" id="PTHR43133">
    <property type="entry name" value="RNA POLYMERASE ECF-TYPE SIGMA FACTO"/>
    <property type="match status" value="1"/>
</dbReference>
<dbReference type="InterPro" id="IPR036388">
    <property type="entry name" value="WH-like_DNA-bd_sf"/>
</dbReference>
<evidence type="ECO:0000313" key="8">
    <source>
        <dbReference type="Proteomes" id="UP000736328"/>
    </source>
</evidence>
<keyword evidence="3" id="KW-0731">Sigma factor</keyword>
<dbReference type="SUPFAM" id="SSF88659">
    <property type="entry name" value="Sigma3 and sigma4 domains of RNA polymerase sigma factors"/>
    <property type="match status" value="1"/>
</dbReference>
<dbReference type="NCBIfam" id="TIGR02937">
    <property type="entry name" value="sigma70-ECF"/>
    <property type="match status" value="1"/>
</dbReference>
<feature type="domain" description="RNA polymerase sigma-70 region 2" evidence="5">
    <location>
        <begin position="24"/>
        <end position="91"/>
    </location>
</feature>
<dbReference type="Gene3D" id="1.10.10.10">
    <property type="entry name" value="Winged helix-like DNA-binding domain superfamily/Winged helix DNA-binding domain"/>
    <property type="match status" value="1"/>
</dbReference>
<comment type="caution">
    <text evidence="7">The sequence shown here is derived from an EMBL/GenBank/DDBJ whole genome shotgun (WGS) entry which is preliminary data.</text>
</comment>
<name>A0A933IDI5_UNCT6</name>
<dbReference type="GO" id="GO:0006352">
    <property type="term" value="P:DNA-templated transcription initiation"/>
    <property type="evidence" value="ECO:0007669"/>
    <property type="project" value="InterPro"/>
</dbReference>
<dbReference type="Pfam" id="PF08281">
    <property type="entry name" value="Sigma70_r4_2"/>
    <property type="match status" value="1"/>
</dbReference>
<evidence type="ECO:0000256" key="1">
    <source>
        <dbReference type="ARBA" id="ARBA00010641"/>
    </source>
</evidence>
<dbReference type="Proteomes" id="UP000736328">
    <property type="component" value="Unassembled WGS sequence"/>
</dbReference>
<dbReference type="InterPro" id="IPR013324">
    <property type="entry name" value="RNA_pol_sigma_r3/r4-like"/>
</dbReference>
<evidence type="ECO:0000256" key="2">
    <source>
        <dbReference type="ARBA" id="ARBA00023015"/>
    </source>
</evidence>
<feature type="domain" description="RNA polymerase sigma factor 70 region 4 type 2" evidence="6">
    <location>
        <begin position="117"/>
        <end position="167"/>
    </location>
</feature>
<keyword evidence="4" id="KW-0804">Transcription</keyword>
<dbReference type="GO" id="GO:0016987">
    <property type="term" value="F:sigma factor activity"/>
    <property type="evidence" value="ECO:0007669"/>
    <property type="project" value="UniProtKB-KW"/>
</dbReference>
<proteinExistence type="inferred from homology"/>
<dbReference type="InterPro" id="IPR014284">
    <property type="entry name" value="RNA_pol_sigma-70_dom"/>
</dbReference>
<dbReference type="EMBL" id="JACQXR010000120">
    <property type="protein sequence ID" value="MBI4727374.1"/>
    <property type="molecule type" value="Genomic_DNA"/>
</dbReference>
<reference evidence="7" key="1">
    <citation type="submission" date="2020-07" db="EMBL/GenBank/DDBJ databases">
        <title>Huge and variable diversity of episymbiotic CPR bacteria and DPANN archaea in groundwater ecosystems.</title>
        <authorList>
            <person name="He C.Y."/>
            <person name="Keren R."/>
            <person name="Whittaker M."/>
            <person name="Farag I.F."/>
            <person name="Doudna J."/>
            <person name="Cate J.H.D."/>
            <person name="Banfield J.F."/>
        </authorList>
    </citation>
    <scope>NUCLEOTIDE SEQUENCE</scope>
    <source>
        <strain evidence="7">NC_groundwater_1520_Pr4_B-0.1um_53_5</strain>
    </source>
</reference>
<dbReference type="InterPro" id="IPR039425">
    <property type="entry name" value="RNA_pol_sigma-70-like"/>
</dbReference>
<evidence type="ECO:0000256" key="4">
    <source>
        <dbReference type="ARBA" id="ARBA00023163"/>
    </source>
</evidence>
<dbReference type="Gene3D" id="1.10.1740.10">
    <property type="match status" value="1"/>
</dbReference>
<dbReference type="PANTHER" id="PTHR43133:SF51">
    <property type="entry name" value="RNA POLYMERASE SIGMA FACTOR"/>
    <property type="match status" value="1"/>
</dbReference>
<evidence type="ECO:0000256" key="3">
    <source>
        <dbReference type="ARBA" id="ARBA00023082"/>
    </source>
</evidence>